<gene>
    <name evidence="2" type="ORF">ADUPG1_008572</name>
</gene>
<comment type="caution">
    <text evidence="2">The sequence shown here is derived from an EMBL/GenBank/DDBJ whole genome shotgun (WGS) entry which is preliminary data.</text>
</comment>
<evidence type="ECO:0000313" key="3">
    <source>
        <dbReference type="Proteomes" id="UP001057375"/>
    </source>
</evidence>
<protein>
    <submittedName>
        <fullName evidence="2">Uncharacterized protein</fullName>
    </submittedName>
</protein>
<reference evidence="2" key="1">
    <citation type="submission" date="2022-03" db="EMBL/GenBank/DDBJ databases">
        <title>Draft genome sequence of Aduncisulcus paluster, a free-living microaerophilic Fornicata.</title>
        <authorList>
            <person name="Yuyama I."/>
            <person name="Kume K."/>
            <person name="Tamura T."/>
            <person name="Inagaki Y."/>
            <person name="Hashimoto T."/>
        </authorList>
    </citation>
    <scope>NUCLEOTIDE SEQUENCE</scope>
    <source>
        <strain evidence="2">NY0171</strain>
    </source>
</reference>
<dbReference type="EMBL" id="BQXS01010981">
    <property type="protein sequence ID" value="GKT35403.1"/>
    <property type="molecule type" value="Genomic_DNA"/>
</dbReference>
<organism evidence="2 3">
    <name type="scientific">Aduncisulcus paluster</name>
    <dbReference type="NCBI Taxonomy" id="2918883"/>
    <lineage>
        <taxon>Eukaryota</taxon>
        <taxon>Metamonada</taxon>
        <taxon>Carpediemonas-like organisms</taxon>
        <taxon>Aduncisulcus</taxon>
    </lineage>
</organism>
<feature type="compositionally biased region" description="Basic and acidic residues" evidence="1">
    <location>
        <begin position="204"/>
        <end position="218"/>
    </location>
</feature>
<feature type="compositionally biased region" description="Low complexity" evidence="1">
    <location>
        <begin position="184"/>
        <end position="197"/>
    </location>
</feature>
<keyword evidence="3" id="KW-1185">Reference proteome</keyword>
<name>A0ABQ5KSG0_9EUKA</name>
<evidence type="ECO:0000313" key="2">
    <source>
        <dbReference type="EMBL" id="GKT35403.1"/>
    </source>
</evidence>
<proteinExistence type="predicted"/>
<feature type="compositionally biased region" description="Low complexity" evidence="1">
    <location>
        <begin position="29"/>
        <end position="55"/>
    </location>
</feature>
<sequence>MCVDNERRSLQSPSISMGGKKDGSFGAPSRESLTSSSPSILTGMPSSVGSSPGSGRLSQTLLEGLICNPHAISPTLSHSSLKMLPSFVVFLCAGLVVMRGTIMCDTEGKSNGEVMMALQNLTESESVYKLLRISTILMGEYLEKMPKDSILKQANYHTGNKGSIGGWFGDLFRKNGERKKKKSAGSSSIVISSTSSSKSKKSRKSDGKKKGGGKEEKTIGAWFSGLFNRKDSSPKE</sequence>
<dbReference type="Proteomes" id="UP001057375">
    <property type="component" value="Unassembled WGS sequence"/>
</dbReference>
<feature type="region of interest" description="Disordered" evidence="1">
    <location>
        <begin position="1"/>
        <end position="55"/>
    </location>
</feature>
<feature type="region of interest" description="Disordered" evidence="1">
    <location>
        <begin position="178"/>
        <end position="236"/>
    </location>
</feature>
<evidence type="ECO:0000256" key="1">
    <source>
        <dbReference type="SAM" id="MobiDB-lite"/>
    </source>
</evidence>
<accession>A0ABQ5KSG0</accession>